<name>A0A6V7HIU9_9HYME</name>
<proteinExistence type="predicted"/>
<dbReference type="AlphaFoldDB" id="A0A6V7HIU9"/>
<feature type="non-terminal residue" evidence="2">
    <location>
        <position position="1"/>
    </location>
</feature>
<protein>
    <submittedName>
        <fullName evidence="2">Uncharacterized protein</fullName>
    </submittedName>
</protein>
<keyword evidence="3" id="KW-1185">Reference proteome</keyword>
<comment type="caution">
    <text evidence="2">The sequence shown here is derived from an EMBL/GenBank/DDBJ whole genome shotgun (WGS) entry which is preliminary data.</text>
</comment>
<gene>
    <name evidence="2" type="ORF">MHI_LOCUS969275</name>
</gene>
<evidence type="ECO:0000256" key="1">
    <source>
        <dbReference type="SAM" id="MobiDB-lite"/>
    </source>
</evidence>
<reference evidence="2" key="1">
    <citation type="submission" date="2020-07" db="EMBL/GenBank/DDBJ databases">
        <authorList>
            <person name="Nazaruddin N."/>
        </authorList>
    </citation>
    <scope>NUCLEOTIDE SEQUENCE</scope>
</reference>
<accession>A0A6V7HIU9</accession>
<dbReference type="Proteomes" id="UP000752696">
    <property type="component" value="Unassembled WGS sequence"/>
</dbReference>
<evidence type="ECO:0000313" key="2">
    <source>
        <dbReference type="EMBL" id="CAD1480884.1"/>
    </source>
</evidence>
<evidence type="ECO:0000313" key="3">
    <source>
        <dbReference type="Proteomes" id="UP000752696"/>
    </source>
</evidence>
<feature type="non-terminal residue" evidence="2">
    <location>
        <position position="40"/>
    </location>
</feature>
<organism evidence="2 3">
    <name type="scientific">Heterotrigona itama</name>
    <dbReference type="NCBI Taxonomy" id="395501"/>
    <lineage>
        <taxon>Eukaryota</taxon>
        <taxon>Metazoa</taxon>
        <taxon>Ecdysozoa</taxon>
        <taxon>Arthropoda</taxon>
        <taxon>Hexapoda</taxon>
        <taxon>Insecta</taxon>
        <taxon>Pterygota</taxon>
        <taxon>Neoptera</taxon>
        <taxon>Endopterygota</taxon>
        <taxon>Hymenoptera</taxon>
        <taxon>Apocrita</taxon>
        <taxon>Aculeata</taxon>
        <taxon>Apoidea</taxon>
        <taxon>Anthophila</taxon>
        <taxon>Apidae</taxon>
        <taxon>Heterotrigona</taxon>
    </lineage>
</organism>
<sequence length="40" mass="4730">WSKMSNPVERLNYVQDSSSDTETDKETGGRGRHRIYKNRM</sequence>
<dbReference type="EMBL" id="CAJDYZ010013017">
    <property type="protein sequence ID" value="CAD1480884.1"/>
    <property type="molecule type" value="Genomic_DNA"/>
</dbReference>
<feature type="region of interest" description="Disordered" evidence="1">
    <location>
        <begin position="1"/>
        <end position="40"/>
    </location>
</feature>
<dbReference type="OrthoDB" id="10034757at2759"/>
<feature type="compositionally biased region" description="Basic residues" evidence="1">
    <location>
        <begin position="30"/>
        <end position="40"/>
    </location>
</feature>